<dbReference type="AlphaFoldDB" id="A0A2U3Q0J9"/>
<dbReference type="KEGG" id="bvz:BRAD3257_3865"/>
<protein>
    <submittedName>
        <fullName evidence="1">Uncharacterized protein</fullName>
    </submittedName>
</protein>
<evidence type="ECO:0000313" key="2">
    <source>
        <dbReference type="Proteomes" id="UP000246085"/>
    </source>
</evidence>
<evidence type="ECO:0000313" key="1">
    <source>
        <dbReference type="EMBL" id="SPP94879.1"/>
    </source>
</evidence>
<sequence length="92" mass="10624">MIQVNERGSLSDWRNMSNLCKRVPLNSVASWLMPDSLFARARRAIEESRALREQHRQAAGHYGETVNDLRLAIMDSAMLRSEIKARRDNEEP</sequence>
<reference evidence="1 2" key="1">
    <citation type="submission" date="2018-03" db="EMBL/GenBank/DDBJ databases">
        <authorList>
            <person name="Gully D."/>
        </authorList>
    </citation>
    <scope>NUCLEOTIDE SEQUENCE [LARGE SCALE GENOMIC DNA]</scope>
    <source>
        <strain evidence="1">ORS3257</strain>
    </source>
</reference>
<proteinExistence type="predicted"/>
<name>A0A2U3Q0J9_9BRAD</name>
<dbReference type="Proteomes" id="UP000246085">
    <property type="component" value="Chromosome BRAD3257"/>
</dbReference>
<gene>
    <name evidence="1" type="ORF">BRAD3257_3865</name>
</gene>
<dbReference type="EMBL" id="LS398110">
    <property type="protein sequence ID" value="SPP94879.1"/>
    <property type="molecule type" value="Genomic_DNA"/>
</dbReference>
<accession>A0A2U3Q0J9</accession>
<organism evidence="1 2">
    <name type="scientific">Bradyrhizobium vignae</name>
    <dbReference type="NCBI Taxonomy" id="1549949"/>
    <lineage>
        <taxon>Bacteria</taxon>
        <taxon>Pseudomonadati</taxon>
        <taxon>Pseudomonadota</taxon>
        <taxon>Alphaproteobacteria</taxon>
        <taxon>Hyphomicrobiales</taxon>
        <taxon>Nitrobacteraceae</taxon>
        <taxon>Bradyrhizobium</taxon>
    </lineage>
</organism>